<dbReference type="InterPro" id="IPR011050">
    <property type="entry name" value="Pectin_lyase_fold/virulence"/>
</dbReference>
<dbReference type="SMART" id="SM00710">
    <property type="entry name" value="PbH1"/>
    <property type="match status" value="7"/>
</dbReference>
<dbReference type="PANTHER" id="PTHR36453:SF1">
    <property type="entry name" value="RIGHT HANDED BETA HELIX DOMAIN-CONTAINING PROTEIN"/>
    <property type="match status" value="1"/>
</dbReference>
<dbReference type="EMBL" id="CP130319">
    <property type="protein sequence ID" value="WNR43489.1"/>
    <property type="molecule type" value="Genomic_DNA"/>
</dbReference>
<dbReference type="Pfam" id="PF13229">
    <property type="entry name" value="Beta_helix"/>
    <property type="match status" value="1"/>
</dbReference>
<dbReference type="InterPro" id="IPR039448">
    <property type="entry name" value="Beta_helix"/>
</dbReference>
<accession>A0AA96RJN5</accession>
<evidence type="ECO:0000313" key="3">
    <source>
        <dbReference type="Proteomes" id="UP001304650"/>
    </source>
</evidence>
<organism evidence="2 3">
    <name type="scientific">Paenibacillus roseopurpureus</name>
    <dbReference type="NCBI Taxonomy" id="2918901"/>
    <lineage>
        <taxon>Bacteria</taxon>
        <taxon>Bacillati</taxon>
        <taxon>Bacillota</taxon>
        <taxon>Bacilli</taxon>
        <taxon>Bacillales</taxon>
        <taxon>Paenibacillaceae</taxon>
        <taxon>Paenibacillus</taxon>
    </lineage>
</organism>
<reference evidence="2" key="1">
    <citation type="submission" date="2022-02" db="EMBL/GenBank/DDBJ databases">
        <title>Paenibacillus sp. MBLB1832 Whole Genome Shotgun Sequencing.</title>
        <authorList>
            <person name="Hwang C.Y."/>
            <person name="Cho E.-S."/>
            <person name="Seo M.-J."/>
        </authorList>
    </citation>
    <scope>NUCLEOTIDE SEQUENCE</scope>
    <source>
        <strain evidence="2">MBLB1832</strain>
    </source>
</reference>
<feature type="domain" description="Right handed beta helix" evidence="1">
    <location>
        <begin position="272"/>
        <end position="387"/>
    </location>
</feature>
<evidence type="ECO:0000313" key="2">
    <source>
        <dbReference type="EMBL" id="WNR43489.1"/>
    </source>
</evidence>
<evidence type="ECO:0000259" key="1">
    <source>
        <dbReference type="Pfam" id="PF13229"/>
    </source>
</evidence>
<dbReference type="AlphaFoldDB" id="A0AA96RJN5"/>
<dbReference type="SUPFAM" id="SSF51126">
    <property type="entry name" value="Pectin lyase-like"/>
    <property type="match status" value="1"/>
</dbReference>
<dbReference type="KEGG" id="proo:MJB10_20620"/>
<proteinExistence type="predicted"/>
<protein>
    <submittedName>
        <fullName evidence="2">Right-handed parallel beta-helix repeat-containing protein</fullName>
    </submittedName>
</protein>
<dbReference type="PANTHER" id="PTHR36453">
    <property type="entry name" value="SECRETED PROTEIN-RELATED"/>
    <property type="match status" value="1"/>
</dbReference>
<dbReference type="Proteomes" id="UP001304650">
    <property type="component" value="Chromosome"/>
</dbReference>
<sequence>MHTNIDSEAKITIFVEEVSDNSLIEAIESAPNGSEIILPGGTYYLTKPVAIHGKKNLKLRSREGERASLVGGVPLKGWTPYKEGIYKITVPHTFNELYENGKRSTCARWPKTGYLRSKGNVPDNFKASFLYDREDIPPLSSVQSLKTHLWPSGPMGEFNWHSVDMPIRIDQEERRVTLSQDTWYALGVGTRYYIYNSLELLTEPGEFFLDRERMELYYKPYVLPIEEQMIIMPTVRDIFHVQDSESITIEEMDLSCTDMLDLIYEEREDQDHAAVFIQRSRNIMISNMRIYNTGLNGVTMYHHTENVTVQGCHIHHIGHTGVRGMGKKHSRHTINKGHTVVNNHIHDLGIRVGQCAGVQLMYAGESVIMHNRIHDSVRYAISLLGTARHIDQTDPYFGGKKVQQHLLYEFNHTRDNYVAFNETFRCCTDSQDTGAIQAFCSGPNDVFYNNMVHDQDVPFSFANGIYLDDNCHKYRVEKNLVYRLNHNGEGKLSCAIVAKGTENVIRNNRVVDCHIVEDGGVISTFSMGPKENFDITIEENVFANNTGGILTSADWQYNRLERCDNNLYFNATGEGYHVIGYEGKKGELSLEKWKRAGYDWKSRIADPRFIDATNDDYRLRYDSDAFLLGQDEINMKDIGVMESYRMEEPGRVVALFPWSGNERSYLNLKSGEQGKLVCFGRTDNGMLIELTEAKLLAEGPEVLVNQSGLVTGVRTGACRIRITYEGLTTYHDVLVDDRLKEVCMINLPATMAVGESLQLNVIGRTHLGQSIKPLHVSFRSKHNLVSENMYKVIRQGEDIVSAIAVFEDQTLVQEFTVLIESDVLKGVELKLPKLASIGEVVPVKAEGVMYSGSHLHLSEFQVKVEDALVDGQSITFRSPSEQKITVIADGFTDSSVIRAVPQTNLPEGWMLSNYGDAQGAIHFADGQWTLYSNGCNIWFDKDDFTFLHKEIADSADVEVSMKIQHIEEIHSDSQCGILLRAHHGVDSRCVNLRVTPEGRIMLAARLEDGAAVRPIAGALSEWKQGGSQNGSVISEVTEQLKAFPVYLVLTYRNGTATAYLEDERGSQKIGAVEIELPPTILVGAALFSIDPNRCTSSSFTFEVKR</sequence>
<dbReference type="InterPro" id="IPR012334">
    <property type="entry name" value="Pectin_lyas_fold"/>
</dbReference>
<keyword evidence="3" id="KW-1185">Reference proteome</keyword>
<name>A0AA96RJN5_9BACL</name>
<dbReference type="InterPro" id="IPR006626">
    <property type="entry name" value="PbH1"/>
</dbReference>
<dbReference type="Gene3D" id="2.160.20.10">
    <property type="entry name" value="Single-stranded right-handed beta-helix, Pectin lyase-like"/>
    <property type="match status" value="1"/>
</dbReference>
<gene>
    <name evidence="2" type="ORF">MJB10_20620</name>
</gene>